<reference evidence="1 2" key="1">
    <citation type="journal article" date="2003" name="Genome Res.">
        <title>Comparative genome analysis of Vibrio vulnificus, a marine pathogen.</title>
        <authorList>
            <person name="Chen C.Y."/>
            <person name="Wu K.M."/>
            <person name="Chang Y.C."/>
            <person name="Chang C.H."/>
            <person name="Tsai H.C."/>
            <person name="Liao T.L."/>
            <person name="Liu Y.M."/>
            <person name="Chen H.J."/>
            <person name="Shen A.B."/>
            <person name="Li J.C."/>
            <person name="Su T.L."/>
            <person name="Shao C.P."/>
            <person name="Lee C.T."/>
            <person name="Hor L.I."/>
            <person name="Tsai S.F."/>
        </authorList>
    </citation>
    <scope>NUCLEOTIDE SEQUENCE [LARGE SCALE GENOMIC DNA]</scope>
    <source>
        <strain evidence="1 2">YJ016</strain>
    </source>
</reference>
<protein>
    <submittedName>
        <fullName evidence="1">Uncharacterized protein</fullName>
    </submittedName>
</protein>
<dbReference type="Proteomes" id="UP000002675">
    <property type="component" value="Chromosome I"/>
</dbReference>
<evidence type="ECO:0000313" key="2">
    <source>
        <dbReference type="Proteomes" id="UP000002675"/>
    </source>
</evidence>
<dbReference type="KEGG" id="vvy:VV1537"/>
<proteinExistence type="predicted"/>
<name>Q7ML90_VIBVY</name>
<evidence type="ECO:0000313" key="1">
    <source>
        <dbReference type="EMBL" id="BAC94301.1"/>
    </source>
</evidence>
<dbReference type="HOGENOM" id="CLU_3049305_0_0_6"/>
<accession>Q7ML90</accession>
<dbReference type="AlphaFoldDB" id="Q7ML90"/>
<gene>
    <name evidence="1" type="ordered locus">VV1537</name>
</gene>
<organism evidence="1 2">
    <name type="scientific">Vibrio vulnificus (strain YJ016)</name>
    <dbReference type="NCBI Taxonomy" id="196600"/>
    <lineage>
        <taxon>Bacteria</taxon>
        <taxon>Pseudomonadati</taxon>
        <taxon>Pseudomonadota</taxon>
        <taxon>Gammaproteobacteria</taxon>
        <taxon>Vibrionales</taxon>
        <taxon>Vibrionaceae</taxon>
        <taxon>Vibrio</taxon>
    </lineage>
</organism>
<dbReference type="EMBL" id="BA000037">
    <property type="protein sequence ID" value="BAC94301.1"/>
    <property type="molecule type" value="Genomic_DNA"/>
</dbReference>
<sequence length="54" mass="6134">MPRPLSNVYHSNVASWIALCRSSNANLPRVKKRLGQKAEAFLFLHLILLIETLC</sequence>